<feature type="region of interest" description="N-terminal hotdog fold" evidence="9">
    <location>
        <begin position="351"/>
        <end position="472"/>
    </location>
</feature>
<evidence type="ECO:0000259" key="11">
    <source>
        <dbReference type="PROSITE" id="PS52019"/>
    </source>
</evidence>
<dbReference type="InterPro" id="IPR049551">
    <property type="entry name" value="PKS_DH_C"/>
</dbReference>
<dbReference type="InterPro" id="IPR057326">
    <property type="entry name" value="KR_dom"/>
</dbReference>
<organism evidence="12 13">
    <name type="scientific">Streptomyces aureoversilis</name>
    <dbReference type="NCBI Taxonomy" id="67277"/>
    <lineage>
        <taxon>Bacteria</taxon>
        <taxon>Bacillati</taxon>
        <taxon>Actinomycetota</taxon>
        <taxon>Actinomycetes</taxon>
        <taxon>Kitasatosporales</taxon>
        <taxon>Streptomycetaceae</taxon>
        <taxon>Streptomyces</taxon>
    </lineage>
</organism>
<evidence type="ECO:0000256" key="1">
    <source>
        <dbReference type="ARBA" id="ARBA00004792"/>
    </source>
</evidence>
<dbReference type="Pfam" id="PF00550">
    <property type="entry name" value="PP-binding"/>
    <property type="match status" value="1"/>
</dbReference>
<dbReference type="InterPro" id="IPR016035">
    <property type="entry name" value="Acyl_Trfase/lysoPLipase"/>
</dbReference>
<dbReference type="Pfam" id="PF13602">
    <property type="entry name" value="ADH_zinc_N_2"/>
    <property type="match status" value="1"/>
</dbReference>
<dbReference type="SMART" id="SM00822">
    <property type="entry name" value="PKS_KR"/>
    <property type="match status" value="1"/>
</dbReference>
<dbReference type="InterPro" id="IPR013968">
    <property type="entry name" value="PKS_KR"/>
</dbReference>
<dbReference type="InterPro" id="IPR036291">
    <property type="entry name" value="NAD(P)-bd_dom_sf"/>
</dbReference>
<dbReference type="SMART" id="SM00827">
    <property type="entry name" value="PKS_AT"/>
    <property type="match status" value="1"/>
</dbReference>
<reference evidence="13" key="1">
    <citation type="journal article" date="2019" name="Int. J. Syst. Evol. Microbiol.">
        <title>The Global Catalogue of Microorganisms (GCM) 10K type strain sequencing project: providing services to taxonomists for standard genome sequencing and annotation.</title>
        <authorList>
            <consortium name="The Broad Institute Genomics Platform"/>
            <consortium name="The Broad Institute Genome Sequencing Center for Infectious Disease"/>
            <person name="Wu L."/>
            <person name="Ma J."/>
        </authorList>
    </citation>
    <scope>NUCLEOTIDE SEQUENCE [LARGE SCALE GENOMIC DNA]</scope>
    <source>
        <strain evidence="13">CGMCC 4.1641</strain>
    </source>
</reference>
<dbReference type="PROSITE" id="PS50075">
    <property type="entry name" value="CARRIER"/>
    <property type="match status" value="1"/>
</dbReference>
<feature type="active site" description="Proton donor; for dehydratase activity" evidence="9">
    <location>
        <position position="546"/>
    </location>
</feature>
<dbReference type="InterPro" id="IPR036736">
    <property type="entry name" value="ACP-like_sf"/>
</dbReference>
<dbReference type="SUPFAM" id="SSF55048">
    <property type="entry name" value="Probable ACP-binding domain of malonyl-CoA ACP transacylase"/>
    <property type="match status" value="1"/>
</dbReference>
<dbReference type="SMART" id="SM00829">
    <property type="entry name" value="PKS_ER"/>
    <property type="match status" value="1"/>
</dbReference>
<comment type="pathway">
    <text evidence="1">Antibiotic biosynthesis.</text>
</comment>
<dbReference type="SUPFAM" id="SSF47336">
    <property type="entry name" value="ACP-like"/>
    <property type="match status" value="1"/>
</dbReference>
<evidence type="ECO:0000256" key="5">
    <source>
        <dbReference type="ARBA" id="ARBA00022857"/>
    </source>
</evidence>
<dbReference type="SUPFAM" id="SSF53335">
    <property type="entry name" value="S-adenosyl-L-methionine-dependent methyltransferases"/>
    <property type="match status" value="1"/>
</dbReference>
<dbReference type="Pfam" id="PF00698">
    <property type="entry name" value="Acyl_transf_1"/>
    <property type="match status" value="1"/>
</dbReference>
<evidence type="ECO:0000256" key="3">
    <source>
        <dbReference type="ARBA" id="ARBA00022553"/>
    </source>
</evidence>
<dbReference type="InterPro" id="IPR029063">
    <property type="entry name" value="SAM-dependent_MTases_sf"/>
</dbReference>
<accession>A0ABV9ZT83</accession>
<dbReference type="Gene3D" id="3.40.50.150">
    <property type="entry name" value="Vaccinia Virus protein VP39"/>
    <property type="match status" value="1"/>
</dbReference>
<dbReference type="PANTHER" id="PTHR43775:SF37">
    <property type="entry name" value="SI:DKEY-61P9.11"/>
    <property type="match status" value="1"/>
</dbReference>
<keyword evidence="5" id="KW-0521">NADP</keyword>
<dbReference type="RefSeq" id="WP_382038577.1">
    <property type="nucleotide sequence ID" value="NZ_JBHSKJ010000004.1"/>
</dbReference>
<dbReference type="Gene3D" id="1.10.1200.10">
    <property type="entry name" value="ACP-like"/>
    <property type="match status" value="1"/>
</dbReference>
<gene>
    <name evidence="12" type="ORF">ACFPP6_07965</name>
</gene>
<dbReference type="Proteomes" id="UP001596222">
    <property type="component" value="Unassembled WGS sequence"/>
</dbReference>
<dbReference type="InterPro" id="IPR009081">
    <property type="entry name" value="PP-bd_ACP"/>
</dbReference>
<evidence type="ECO:0000256" key="9">
    <source>
        <dbReference type="PROSITE-ProRule" id="PRU01363"/>
    </source>
</evidence>
<feature type="active site" description="Proton acceptor; for dehydratase activity" evidence="9">
    <location>
        <position position="380"/>
    </location>
</feature>
<dbReference type="InterPro" id="IPR049552">
    <property type="entry name" value="PKS_DH_N"/>
</dbReference>
<dbReference type="InterPro" id="IPR011032">
    <property type="entry name" value="GroES-like_sf"/>
</dbReference>
<dbReference type="Pfam" id="PF14765">
    <property type="entry name" value="PS-DH"/>
    <property type="match status" value="1"/>
</dbReference>
<evidence type="ECO:0000313" key="13">
    <source>
        <dbReference type="Proteomes" id="UP001596222"/>
    </source>
</evidence>
<dbReference type="InterPro" id="IPR013217">
    <property type="entry name" value="Methyltransf_12"/>
</dbReference>
<dbReference type="Gene3D" id="3.40.50.720">
    <property type="entry name" value="NAD(P)-binding Rossmann-like Domain"/>
    <property type="match status" value="3"/>
</dbReference>
<comment type="caution">
    <text evidence="12">The sequence shown here is derived from an EMBL/GenBank/DDBJ whole genome shotgun (WGS) entry which is preliminary data.</text>
</comment>
<keyword evidence="6" id="KW-0045">Antibiotic biosynthesis</keyword>
<dbReference type="InterPro" id="IPR016036">
    <property type="entry name" value="Malonyl_transacylase_ACP-bd"/>
</dbReference>
<keyword evidence="4" id="KW-0808">Transferase</keyword>
<dbReference type="InterPro" id="IPR042104">
    <property type="entry name" value="PKS_dehydratase_sf"/>
</dbReference>
<keyword evidence="13" id="KW-1185">Reference proteome</keyword>
<evidence type="ECO:0000256" key="6">
    <source>
        <dbReference type="ARBA" id="ARBA00023194"/>
    </source>
</evidence>
<dbReference type="InterPro" id="IPR049900">
    <property type="entry name" value="PKS_mFAS_DH"/>
</dbReference>
<feature type="domain" description="Carrier" evidence="10">
    <location>
        <begin position="1863"/>
        <end position="1938"/>
    </location>
</feature>
<keyword evidence="2" id="KW-0596">Phosphopantetheine</keyword>
<evidence type="ECO:0000256" key="4">
    <source>
        <dbReference type="ARBA" id="ARBA00022679"/>
    </source>
</evidence>
<evidence type="ECO:0000256" key="8">
    <source>
        <dbReference type="ARBA" id="ARBA00023315"/>
    </source>
</evidence>
<dbReference type="SMART" id="SM00823">
    <property type="entry name" value="PKS_PP"/>
    <property type="match status" value="1"/>
</dbReference>
<dbReference type="CDD" id="cd02440">
    <property type="entry name" value="AdoMet_MTases"/>
    <property type="match status" value="1"/>
</dbReference>
<dbReference type="SUPFAM" id="SSF50129">
    <property type="entry name" value="GroES-like"/>
    <property type="match status" value="1"/>
</dbReference>
<name>A0ABV9ZT83_9ACTN</name>
<dbReference type="InterPro" id="IPR050091">
    <property type="entry name" value="PKS_NRPS_Biosynth_Enz"/>
</dbReference>
<dbReference type="InterPro" id="IPR020807">
    <property type="entry name" value="PKS_DH"/>
</dbReference>
<dbReference type="Pfam" id="PF21089">
    <property type="entry name" value="PKS_DH_N"/>
    <property type="match status" value="1"/>
</dbReference>
<evidence type="ECO:0000256" key="2">
    <source>
        <dbReference type="ARBA" id="ARBA00022450"/>
    </source>
</evidence>
<dbReference type="PANTHER" id="PTHR43775">
    <property type="entry name" value="FATTY ACID SYNTHASE"/>
    <property type="match status" value="1"/>
</dbReference>
<dbReference type="Gene3D" id="3.90.180.10">
    <property type="entry name" value="Medium-chain alcohol dehydrogenases, catalytic domain"/>
    <property type="match status" value="1"/>
</dbReference>
<feature type="domain" description="PKS/mFAS DH" evidence="11">
    <location>
        <begin position="351"/>
        <end position="632"/>
    </location>
</feature>
<proteinExistence type="predicted"/>
<keyword evidence="3" id="KW-0597">Phosphoprotein</keyword>
<dbReference type="SMART" id="SM00826">
    <property type="entry name" value="PKS_DH"/>
    <property type="match status" value="1"/>
</dbReference>
<evidence type="ECO:0000256" key="7">
    <source>
        <dbReference type="ARBA" id="ARBA00023268"/>
    </source>
</evidence>
<evidence type="ECO:0000259" key="10">
    <source>
        <dbReference type="PROSITE" id="PS50075"/>
    </source>
</evidence>
<protein>
    <submittedName>
        <fullName evidence="12">SDR family NAD(P)-dependent oxidoreductase</fullName>
    </submittedName>
</protein>
<dbReference type="InterPro" id="IPR014043">
    <property type="entry name" value="Acyl_transferase_dom"/>
</dbReference>
<sequence>MAQEPSFRAAVVEADTCLRPVLGWSVAALLSEDPGGAGMELMTDIERAQPALFAFQVGLTALLGTYGVRPSAVVGHSFGEVAAAYVSGGLDLAQAARVAAERSRAQAVTAGSGRMAAVRMSEREAQEALAAYGGRLEIAAVNSTRDVTVSGQASALRALQRDLARRGVPCRELMVSHPFHSAAMDVIEEPLRRALAGLAPQAPKVPMYSTVTGAPVRSGELDAAYWWHNARRPVRFADAMTAAVQGRLVTVVEIAPQPALSGPLNRIAAEAPGGGAFPVVSAVHRGECTPEGVRRTATRLLAAAGQGAVDSWFPTAGSVTDLPSYPWQRRRYWHGTPEHWIRTSGDGMLVHPLLGERLPALDPLWQSSVERTRTPWLADHRIGGTVVMPAAGFVELALAAAREVSGAGAPAEIDDLQITRALALPWDAAMDIRLQTCLSHEDNIFHIASRTGETGAWRQHARGRVRRLAAVPPDQLDAAALFKRLPRRIAADTFYSTLAQEGLESGPAFQVLSELHVGAGEVLSAYHCEAPDDGYGGYVVHPALLDGALQTGGPLLMEAGTGYLPAAIDRIRQWAQPGPDGLVHVRQRSRTTREAVWDITVTGTGTGTGTDGTVALELTGCRLHRIGLRATDRGEEYTSVLRAAPLSGQPVPAWAPPSPGEVAAAAEEGLLRLQGSAATHQFVTGWALLRSTTATYAVKAFASLLPGHETFTFDDLAAAGVLPRHERLVHLLARMAETEGLLARENGCWRRLREGAPVEPPAVGVLSDLASWTATGCLSHRFALHLRDLLRGRRDPLDLLFQDSGPELIQQFYDLDPPTRFHNRIAAELLASLLRLWPGDRPLRILEVGAGTGGLTAHLLPLLDHRATYVFTDVSAAFFPAAQARFEAHASRMSFRTLDLDADFAAQGFEEGSFDVLVAGYALHAAADLRACLPRLARLTAPGGYLLALEVHDPQLLALMFGIIETFWNPRDRDLRPDTILLPRRQWSQVLADSGFESTVELDDPSMSEHFSVLFTRTSASSERVPAAPPAAPEGGRSWILLAEDAGEAELARLVAEELTATGRPAADALWCLREDQAWQATLVHAPDADIALILGSAGDLQATGDPEAGVELAVRRAGLLRSLVHAEQQRAGSLTRRLVLVTHPSGALPAPERPAFPGQAAAWGMSRTLAHEHAVPMRRISLDRTPDLVLNAARLARELLADEHADADQGPAHDEIALTSGGRFARCVERSASSTRPTRPDSGSAFRLELQDQGLAFRLRWIETTPGQPGPQEVAIAVRAAALNYRDVMVATGLLPPVAEDGLPSEAFLGLEGAGVVTAVGEGVTGLSPGDRVFGLFLGAFASHVRVPAAAVRPIPDGMSFTAAATMPVAYFTVHHSLEHLARLQPGETLLVHGATGGVGLAALCYAHRVGARLIATAGSPAKRDMASALGAELVLDSRTLDFADEIRRHTEGRGVDVILNSLSGEAAARSRELLALRGRFVELGKRDIYSNQRLLQKALAENAALFIVDAANLLWQDRGHAVTVFDRVAELSRAGTYLPLPHQTYPAHRIGEAFRLMQHSRHIGKIVIGFDDPVPVHRTALQPLQLDGKGTYLVTGGLSGFGAETARWLAEHGARHLALVSRRGPQAPEAEQLLADLHARGAQARAHAADIADATTVRALLQEIASTGHPVRGIVHAAMHVDDGAFAELDDDRIRSVLAPKWGGALVLDALCPDADLLLYSSISPLLGSPGQSSYAGANLAMEALARHRRAAGRPALAVAWGAIDRIGYVARNGLTAHVMAMGSPPMDPLHALTALGSLIHRRVERAVFARLDWQRFSALIGPGEHARFAAVLPAPVEGSAWQLEEFMERLTAAGAGEAFTLVEDFVAAMAAKILQMPPDKLDRHRPLIQYGMDSLMGLELLAKCRTHFKQEVPVMELLHSDGSTHGIAEIVLPHLLRQAYTQASTVHIPPGATGTQHIRGT</sequence>
<dbReference type="EMBL" id="JBHSKJ010000004">
    <property type="protein sequence ID" value="MFC5144611.1"/>
    <property type="molecule type" value="Genomic_DNA"/>
</dbReference>
<dbReference type="CDD" id="cd05195">
    <property type="entry name" value="enoyl_red"/>
    <property type="match status" value="1"/>
</dbReference>
<dbReference type="PROSITE" id="PS52019">
    <property type="entry name" value="PKS_MFAS_DH"/>
    <property type="match status" value="1"/>
</dbReference>
<dbReference type="Gene3D" id="3.30.70.3290">
    <property type="match status" value="1"/>
</dbReference>
<dbReference type="InterPro" id="IPR020806">
    <property type="entry name" value="PKS_PP-bd"/>
</dbReference>
<dbReference type="SUPFAM" id="SSF51735">
    <property type="entry name" value="NAD(P)-binding Rossmann-fold domains"/>
    <property type="match status" value="3"/>
</dbReference>
<dbReference type="Pfam" id="PF08242">
    <property type="entry name" value="Methyltransf_12"/>
    <property type="match status" value="1"/>
</dbReference>
<dbReference type="Gene3D" id="3.40.366.10">
    <property type="entry name" value="Malonyl-Coenzyme A Acyl Carrier Protein, domain 2"/>
    <property type="match status" value="1"/>
</dbReference>
<dbReference type="SUPFAM" id="SSF52151">
    <property type="entry name" value="FabD/lysophospholipase-like"/>
    <property type="match status" value="1"/>
</dbReference>
<dbReference type="Gene3D" id="3.10.129.110">
    <property type="entry name" value="Polyketide synthase dehydratase"/>
    <property type="match status" value="1"/>
</dbReference>
<evidence type="ECO:0000313" key="12">
    <source>
        <dbReference type="EMBL" id="MFC5144611.1"/>
    </source>
</evidence>
<dbReference type="Pfam" id="PF08659">
    <property type="entry name" value="KR"/>
    <property type="match status" value="1"/>
</dbReference>
<dbReference type="InterPro" id="IPR020843">
    <property type="entry name" value="ER"/>
</dbReference>
<dbReference type="Pfam" id="PF08240">
    <property type="entry name" value="ADH_N"/>
    <property type="match status" value="1"/>
</dbReference>
<dbReference type="InterPro" id="IPR013154">
    <property type="entry name" value="ADH-like_N"/>
</dbReference>
<feature type="region of interest" description="C-terminal hotdog fold" evidence="9">
    <location>
        <begin position="486"/>
        <end position="632"/>
    </location>
</feature>
<keyword evidence="7" id="KW-0511">Multifunctional enzyme</keyword>
<dbReference type="InterPro" id="IPR001227">
    <property type="entry name" value="Ac_transferase_dom_sf"/>
</dbReference>
<keyword evidence="8" id="KW-0012">Acyltransferase</keyword>